<comment type="caution">
    <text evidence="3">The sequence shown here is derived from an EMBL/GenBank/DDBJ whole genome shotgun (WGS) entry which is preliminary data.</text>
</comment>
<sequence>MASTDANALYTPRPTLTDVDNELLRNILVQEARYFQQTCNAVDGSRKPLDPTGEESNSPLVKIAASLLRHGQGVQEIHSFFKKLMPRLYLTKLACPIEDHFRVVENQSRMPYSGSETPEVTNKESGSQLHPQELEIYECALHAAQYPVLASSHDSLDITDQSVGKQSDPSDFSDSSASPASKECMSYGRDPIRRSNVFEIEPEDLTELVRQAFCLNHRRHEYYLRELEKVVTNDPAKVLVREMRELQLIFNSECHPYFNADLFRRREDYERWLSMEKGALENIIRDQEKYVKADVSSFPNEVPLVNKDKHVWFKILLIKLFRAESVNCRINAATKEAIPKEPLSSASLRLLDEFGERYRIGFLYRRACILEYLARNFEYKEWYCKYVISVLESILEFARREGCIVRKDEIKIVKTAITHLHGHVKNFLTSMNKIFPRNSPEEGLREVTRLLSWLVVVDEGDTFGEHNGKTVGQYLKRYAKDEMRTNYEKQKMIINDQLKLRLFSQQLTPNVVSLIILDISEKLRSYRMYFRQEFIGYFDIVEMAVEVFYSLLMEDVLQLCDTHPVNQQHQNIDYLMIALAYRLTSFDHDAAWENYLTLEGQVWRPSFLKHSLAWMNSLHGKFHHLICTALQQDTWQGLHTDHTCILSSVDSQLLQQIEQRTRPREISSPLTGSPLTAKPNSAVTPSSNSAFVPVGSRSASAVEREGPLTSDIINQSTKTSVDAAADQPSSSNVKVTKEPSDARSEKATHLKIPSKSSSSNLLKYVQNTKFEPSSATSQSSESNYTDARSHASDVDDYTSCDGGENNQVLETSHPDYTTIPISSSLIDTVSGMNRLINVVRHFSQLLCPKKSTTRYDSLRMSPEDRNEIHDKLEQGRVNMARKLGDMIQSLAIFYGYYVIGCESCGMSDEVLEPIIGQPCSTRSLGLIQENGIRPCRHRTAGLERCSTADSHDNCAAPCVPRVENNTVQNERVVEEMCVRLNNVRTMKKLLPTLVETAVQSVLAPGPGTDFNDMAVADLPNTWPSPSLASTSQKNDEPSTSAASSAVPNNVVDKNSIEKRVDELQEIEDSLVKLMAYRANDVIKKLLELLLTLNLRSFNSRKRLQPVLNTTRKTVHTLAISLYPDCYTAVLRHFWLAIVKDFAEEKENLVFLNGTSKDQANLLLEAISYFIEIFRAEEDSIPLAFVSKTIEPVLQSLNYYTLPTRTLMQMYEALEQRNTSSVRISDSVSSRHRYQRSPSSIFIGRLRIELHSERPYFSGQRFVECVSDRIRYEGNLGLGICAVPNGCDADSGKALGQYLLDNDILCYVGKVVEKAADHDSDDDYLDEELQRHSPGSGVIIPGRKARPKFNKMPLAASLETYSSLSLEGSKSDSTIIIQEDATKPSHFINSDNILYKFKSHELDESLSSYHPEYHADQGDNGSQNDIITVLFTRRNIEQEAKNFLSTLDRNNVIEDLQERVRMNSSCCLPRAPLLIVD</sequence>
<feature type="region of interest" description="Disordered" evidence="2">
    <location>
        <begin position="770"/>
        <end position="814"/>
    </location>
</feature>
<proteinExistence type="predicted"/>
<evidence type="ECO:0000313" key="4">
    <source>
        <dbReference type="Proteomes" id="UP001152795"/>
    </source>
</evidence>
<feature type="region of interest" description="Disordered" evidence="2">
    <location>
        <begin position="159"/>
        <end position="187"/>
    </location>
</feature>
<dbReference type="PANTHER" id="PTHR45999:SF6">
    <property type="entry name" value="MHD2 DOMAIN-CONTAINING PROTEIN"/>
    <property type="match status" value="1"/>
</dbReference>
<feature type="compositionally biased region" description="Polar residues" evidence="2">
    <location>
        <begin position="668"/>
        <end position="690"/>
    </location>
</feature>
<evidence type="ECO:0000313" key="3">
    <source>
        <dbReference type="EMBL" id="CAB4010352.1"/>
    </source>
</evidence>
<feature type="compositionally biased region" description="Polar residues" evidence="2">
    <location>
        <begin position="1021"/>
        <end position="1047"/>
    </location>
</feature>
<dbReference type="InterPro" id="IPR052095">
    <property type="entry name" value="UNC-13_domain"/>
</dbReference>
<dbReference type="PANTHER" id="PTHR45999">
    <property type="entry name" value="UNC-13-4A, ISOFORM B"/>
    <property type="match status" value="1"/>
</dbReference>
<feature type="compositionally biased region" description="Polar residues" evidence="2">
    <location>
        <begin position="711"/>
        <end position="720"/>
    </location>
</feature>
<name>A0A7D9IPD2_PARCT</name>
<protein>
    <submittedName>
        <fullName evidence="3">Uncharacterized protein</fullName>
    </submittedName>
</protein>
<dbReference type="OrthoDB" id="5982964at2759"/>
<gene>
    <name evidence="3" type="ORF">PACLA_8A009510</name>
</gene>
<keyword evidence="4" id="KW-1185">Reference proteome</keyword>
<feature type="compositionally biased region" description="Low complexity" evidence="2">
    <location>
        <begin position="167"/>
        <end position="181"/>
    </location>
</feature>
<dbReference type="GO" id="GO:0099503">
    <property type="term" value="C:secretory vesicle"/>
    <property type="evidence" value="ECO:0007669"/>
    <property type="project" value="TreeGrafter"/>
</dbReference>
<feature type="region of interest" description="Disordered" evidence="2">
    <location>
        <begin position="659"/>
        <end position="758"/>
    </location>
</feature>
<reference evidence="3" key="1">
    <citation type="submission" date="2020-04" db="EMBL/GenBank/DDBJ databases">
        <authorList>
            <person name="Alioto T."/>
            <person name="Alioto T."/>
            <person name="Gomez Garrido J."/>
        </authorList>
    </citation>
    <scope>NUCLEOTIDE SEQUENCE</scope>
    <source>
        <strain evidence="3">A484AB</strain>
    </source>
</reference>
<accession>A0A7D9IPD2</accession>
<dbReference type="InterPro" id="IPR014772">
    <property type="entry name" value="Munc13_dom-2"/>
</dbReference>
<feature type="compositionally biased region" description="Low complexity" evidence="2">
    <location>
        <begin position="773"/>
        <end position="782"/>
    </location>
</feature>
<keyword evidence="1" id="KW-0268">Exocytosis</keyword>
<feature type="region of interest" description="Disordered" evidence="2">
    <location>
        <begin position="1021"/>
        <end position="1048"/>
    </location>
</feature>
<feature type="compositionally biased region" description="Basic and acidic residues" evidence="2">
    <location>
        <begin position="735"/>
        <end position="748"/>
    </location>
</feature>
<dbReference type="GO" id="GO:0006887">
    <property type="term" value="P:exocytosis"/>
    <property type="evidence" value="ECO:0007669"/>
    <property type="project" value="UniProtKB-KW"/>
</dbReference>
<organism evidence="3 4">
    <name type="scientific">Paramuricea clavata</name>
    <name type="common">Red gorgonian</name>
    <name type="synonym">Violescent sea-whip</name>
    <dbReference type="NCBI Taxonomy" id="317549"/>
    <lineage>
        <taxon>Eukaryota</taxon>
        <taxon>Metazoa</taxon>
        <taxon>Cnidaria</taxon>
        <taxon>Anthozoa</taxon>
        <taxon>Octocorallia</taxon>
        <taxon>Malacalcyonacea</taxon>
        <taxon>Plexauridae</taxon>
        <taxon>Paramuricea</taxon>
    </lineage>
</organism>
<evidence type="ECO:0000256" key="1">
    <source>
        <dbReference type="ARBA" id="ARBA00022483"/>
    </source>
</evidence>
<dbReference type="Proteomes" id="UP001152795">
    <property type="component" value="Unassembled WGS sequence"/>
</dbReference>
<evidence type="ECO:0000256" key="2">
    <source>
        <dbReference type="SAM" id="MobiDB-lite"/>
    </source>
</evidence>
<dbReference type="EMBL" id="CACRXK020006759">
    <property type="protein sequence ID" value="CAB4010352.1"/>
    <property type="molecule type" value="Genomic_DNA"/>
</dbReference>
<dbReference type="PROSITE" id="PS51259">
    <property type="entry name" value="MHD2"/>
    <property type="match status" value="1"/>
</dbReference>